<sequence>MVMFYCCGNCYRNMGSREDCPSGLSAAYALVKLGYDNVNLRVDMGVRDEASRNSIISKYIAVWRIDGADGGNSSEGRGRENVDEAVREYLDANLVRDQKICGQSTLNLPSQRLTKRWGEKPSSGVYGNLTTGASSSSEESTALAMVEKEFGLQQLDSLPADESEFQTNANSVSMSTLYKLHLHPVIIPFTSFDTIRLDNTKFKDTDSVDGSMTHDMEAGIFAKVHAERIISSLRLGIPSRPPVKSSPPVRFRLPLWSPAVSDFIRILQANLCIQPMEMTTRFPKQRRLDQYPDSIISPSVLTPKISAKVLIPVEDKETETEAVSRKSSSGSLGDVFSLGSHASDHDGEDDELQNPHIPKPLCSTIQCNGTIESIDSIYRIVRRLISPFDSAGCKCGRCRLPFEERYINFRGTSQRDGDEKRAAWKTAQSLFILESGEQKCHHNLQIYKNITQNESDADGVMAHKEHIAKKNEKQNSETDLVKSSALNLKKRIEEQIAAIGCKIMVHAADSNDDEAKKAPQKSHKTGHGVLYVIWKRERGPGFFKKLQA</sequence>
<evidence type="ECO:0000313" key="2">
    <source>
        <dbReference type="EMBL" id="CAN63531.1"/>
    </source>
</evidence>
<feature type="region of interest" description="Disordered" evidence="1">
    <location>
        <begin position="337"/>
        <end position="357"/>
    </location>
</feature>
<reference evidence="2" key="1">
    <citation type="journal article" date="2007" name="PLoS ONE">
        <title>The first genome sequence of an elite grapevine cultivar (Pinot noir Vitis vinifera L.): coping with a highly heterozygous genome.</title>
        <authorList>
            <person name="Velasco R."/>
            <person name="Zharkikh A."/>
            <person name="Troggio M."/>
            <person name="Cartwright D.A."/>
            <person name="Cestaro A."/>
            <person name="Pruss D."/>
            <person name="Pindo M."/>
            <person name="FitzGerald L.M."/>
            <person name="Vezzulli S."/>
            <person name="Reid J."/>
            <person name="Malacarne G."/>
            <person name="Iliev D."/>
            <person name="Coppola G."/>
            <person name="Wardell B."/>
            <person name="Micheletti D."/>
            <person name="Macalma T."/>
            <person name="Facci M."/>
            <person name="Mitchell J.T."/>
            <person name="Perazzolli M."/>
            <person name="Eldredge G."/>
            <person name="Gatto P."/>
            <person name="Oyzerski R."/>
            <person name="Moretto M."/>
            <person name="Gutin N."/>
            <person name="Stefanini M."/>
            <person name="Chen Y."/>
            <person name="Segala C."/>
            <person name="Davenport C."/>
            <person name="Dematte L."/>
            <person name="Mraz A."/>
            <person name="Battilana J."/>
            <person name="Stormo K."/>
            <person name="Costa F."/>
            <person name="Tao Q."/>
            <person name="Si-Ammour A."/>
            <person name="Harkins T."/>
            <person name="Lackey A."/>
            <person name="Perbost C."/>
            <person name="Taillon B."/>
            <person name="Stella A."/>
            <person name="Solovyev V."/>
            <person name="Fawcett J.A."/>
            <person name="Sterck L."/>
            <person name="Vandepoele K."/>
            <person name="Grando S.M."/>
            <person name="Toppo S."/>
            <person name="Moser C."/>
            <person name="Lanchbury J."/>
            <person name="Bogden R."/>
            <person name="Skolnick M."/>
            <person name="Sgaramella V."/>
            <person name="Bhatnagar S.K."/>
            <person name="Fontana P."/>
            <person name="Gutin A."/>
            <person name="Van de Peer Y."/>
            <person name="Salamini F."/>
            <person name="Viola R."/>
        </authorList>
    </citation>
    <scope>NUCLEOTIDE SEQUENCE</scope>
</reference>
<proteinExistence type="predicted"/>
<name>A5BI85_VITVI</name>
<accession>A5BI85</accession>
<protein>
    <submittedName>
        <fullName evidence="2">Uncharacterized protein</fullName>
    </submittedName>
</protein>
<gene>
    <name evidence="2" type="ORF">VITISV_011077</name>
</gene>
<evidence type="ECO:0000256" key="1">
    <source>
        <dbReference type="SAM" id="MobiDB-lite"/>
    </source>
</evidence>
<dbReference type="AlphaFoldDB" id="A5BI85"/>
<dbReference type="EMBL" id="AM460354">
    <property type="protein sequence ID" value="CAN63531.1"/>
    <property type="molecule type" value="Genomic_DNA"/>
</dbReference>
<dbReference type="ExpressionAtlas" id="A5BI85">
    <property type="expression patterns" value="baseline and differential"/>
</dbReference>
<organism evidence="2">
    <name type="scientific">Vitis vinifera</name>
    <name type="common">Grape</name>
    <dbReference type="NCBI Taxonomy" id="29760"/>
    <lineage>
        <taxon>Eukaryota</taxon>
        <taxon>Viridiplantae</taxon>
        <taxon>Streptophyta</taxon>
        <taxon>Embryophyta</taxon>
        <taxon>Tracheophyta</taxon>
        <taxon>Spermatophyta</taxon>
        <taxon>Magnoliopsida</taxon>
        <taxon>eudicotyledons</taxon>
        <taxon>Gunneridae</taxon>
        <taxon>Pentapetalae</taxon>
        <taxon>rosids</taxon>
        <taxon>Vitales</taxon>
        <taxon>Vitaceae</taxon>
        <taxon>Viteae</taxon>
        <taxon>Vitis</taxon>
    </lineage>
</organism>